<evidence type="ECO:0000256" key="2">
    <source>
        <dbReference type="ARBA" id="ARBA00022692"/>
    </source>
</evidence>
<evidence type="ECO:0000256" key="5">
    <source>
        <dbReference type="SAM" id="Phobius"/>
    </source>
</evidence>
<keyword evidence="8" id="KW-1185">Reference proteome</keyword>
<dbReference type="InterPro" id="IPR039421">
    <property type="entry name" value="Type_1_exporter"/>
</dbReference>
<dbReference type="Gene3D" id="1.20.1560.10">
    <property type="entry name" value="ABC transporter type 1, transmembrane domain"/>
    <property type="match status" value="1"/>
</dbReference>
<keyword evidence="2 5" id="KW-0812">Transmembrane</keyword>
<keyword evidence="3 5" id="KW-1133">Transmembrane helix</keyword>
<dbReference type="Proteomes" id="UP001589854">
    <property type="component" value="Unassembled WGS sequence"/>
</dbReference>
<dbReference type="PANTHER" id="PTHR43394">
    <property type="entry name" value="ATP-DEPENDENT PERMEASE MDL1, MITOCHONDRIAL"/>
    <property type="match status" value="1"/>
</dbReference>
<evidence type="ECO:0000259" key="6">
    <source>
        <dbReference type="PROSITE" id="PS50929"/>
    </source>
</evidence>
<accession>A0ABV6GIB1</accession>
<dbReference type="InterPro" id="IPR036640">
    <property type="entry name" value="ABC1_TM_sf"/>
</dbReference>
<dbReference type="InterPro" id="IPR011527">
    <property type="entry name" value="ABC1_TM_dom"/>
</dbReference>
<dbReference type="RefSeq" id="WP_378936700.1">
    <property type="nucleotide sequence ID" value="NZ_JBHLVO010000020.1"/>
</dbReference>
<keyword evidence="4 5" id="KW-0472">Membrane</keyword>
<sequence>MKSTSEKGKWKQLVALIKATQPPKFLFGISLFLSLLTTLAGLAIPLLTSQLIDDFSLDSLSPGVIVGIVVAFFLQAIAGGVSVYILAIIGQHIIASLRERLWRKLLVLPISYYDANETGDSVSRMTNDTGIIKNLTVPSLEILRF</sequence>
<dbReference type="SUPFAM" id="SSF90123">
    <property type="entry name" value="ABC transporter transmembrane region"/>
    <property type="match status" value="1"/>
</dbReference>
<dbReference type="PROSITE" id="PS50929">
    <property type="entry name" value="ABC_TM1F"/>
    <property type="match status" value="1"/>
</dbReference>
<comment type="caution">
    <text evidence="7">The sequence shown here is derived from an EMBL/GenBank/DDBJ whole genome shotgun (WGS) entry which is preliminary data.</text>
</comment>
<dbReference type="EMBL" id="JBHLVO010000020">
    <property type="protein sequence ID" value="MFC0273423.1"/>
    <property type="molecule type" value="Genomic_DNA"/>
</dbReference>
<organism evidence="7 8">
    <name type="scientific">Metabacillus herbersteinensis</name>
    <dbReference type="NCBI Taxonomy" id="283816"/>
    <lineage>
        <taxon>Bacteria</taxon>
        <taxon>Bacillati</taxon>
        <taxon>Bacillota</taxon>
        <taxon>Bacilli</taxon>
        <taxon>Bacillales</taxon>
        <taxon>Bacillaceae</taxon>
        <taxon>Metabacillus</taxon>
    </lineage>
</organism>
<comment type="subcellular location">
    <subcellularLocation>
        <location evidence="1">Cell membrane</location>
        <topology evidence="1">Multi-pass membrane protein</topology>
    </subcellularLocation>
</comment>
<feature type="domain" description="ABC transmembrane type-1" evidence="6">
    <location>
        <begin position="29"/>
        <end position="145"/>
    </location>
</feature>
<evidence type="ECO:0000256" key="4">
    <source>
        <dbReference type="ARBA" id="ARBA00023136"/>
    </source>
</evidence>
<gene>
    <name evidence="7" type="ORF">ACFFIX_18645</name>
</gene>
<feature type="transmembrane region" description="Helical" evidence="5">
    <location>
        <begin position="25"/>
        <end position="44"/>
    </location>
</feature>
<reference evidence="7 8" key="1">
    <citation type="submission" date="2024-09" db="EMBL/GenBank/DDBJ databases">
        <authorList>
            <person name="Sun Q."/>
            <person name="Mori K."/>
        </authorList>
    </citation>
    <scope>NUCLEOTIDE SEQUENCE [LARGE SCALE GENOMIC DNA]</scope>
    <source>
        <strain evidence="7 8">CCM 7228</strain>
    </source>
</reference>
<evidence type="ECO:0000313" key="8">
    <source>
        <dbReference type="Proteomes" id="UP001589854"/>
    </source>
</evidence>
<evidence type="ECO:0000256" key="1">
    <source>
        <dbReference type="ARBA" id="ARBA00004651"/>
    </source>
</evidence>
<evidence type="ECO:0000313" key="7">
    <source>
        <dbReference type="EMBL" id="MFC0273423.1"/>
    </source>
</evidence>
<protein>
    <submittedName>
        <fullName evidence="7">ABC transporter transmembrane domain-containing protein</fullName>
    </submittedName>
</protein>
<dbReference type="Pfam" id="PF00664">
    <property type="entry name" value="ABC_membrane"/>
    <property type="match status" value="1"/>
</dbReference>
<feature type="transmembrane region" description="Helical" evidence="5">
    <location>
        <begin position="64"/>
        <end position="94"/>
    </location>
</feature>
<name>A0ABV6GIB1_9BACI</name>
<dbReference type="PANTHER" id="PTHR43394:SF1">
    <property type="entry name" value="ATP-BINDING CASSETTE SUB-FAMILY B MEMBER 10, MITOCHONDRIAL"/>
    <property type="match status" value="1"/>
</dbReference>
<evidence type="ECO:0000256" key="3">
    <source>
        <dbReference type="ARBA" id="ARBA00022989"/>
    </source>
</evidence>
<proteinExistence type="predicted"/>